<dbReference type="InterPro" id="IPR011330">
    <property type="entry name" value="Glyco_hydro/deAcase_b/a-brl"/>
</dbReference>
<evidence type="ECO:0000313" key="11">
    <source>
        <dbReference type="Proteomes" id="UP001212841"/>
    </source>
</evidence>
<evidence type="ECO:0008006" key="12">
    <source>
        <dbReference type="Google" id="ProtNLM"/>
    </source>
</evidence>
<dbReference type="PANTHER" id="PTHR46471:SF9">
    <property type="entry name" value="CHITIN DEACETYLASE"/>
    <property type="match status" value="1"/>
</dbReference>
<feature type="domain" description="CBM1" evidence="8">
    <location>
        <begin position="17"/>
        <end position="53"/>
    </location>
</feature>
<sequence>MQIKLLLASALAAEGAFAASAWGQCGGQGFSGDASCPSGYTCTYSNAWYSQCLPGSSNPTTTARTTTTVRPGTTTTVRPGTTTTRTTTSVVSQPTSGPASSITVYTKCKQANVLAVTFDDGPATYQQSIIDQFAAAGGKTTFFLNGNLYRCIYQGADTILAAYKAGHQIAAHSWSHQHMTSLSASQQESEIKKVDDALAKIIGAKPTYMRPPYGETNSALNEVARKLGYRAMINWDIDTEDWNGKTPAQSLAKFTAADTSGHISLSHENYQSTVQTFLPSIIQYAKSKNLKLVTVGECLGESQSLWYKEVGSPKGKDSTWVC</sequence>
<dbReference type="CDD" id="cd10951">
    <property type="entry name" value="CE4_ClCDA_like"/>
    <property type="match status" value="1"/>
</dbReference>
<dbReference type="PANTHER" id="PTHR46471">
    <property type="entry name" value="CHITIN DEACETYLASE"/>
    <property type="match status" value="1"/>
</dbReference>
<dbReference type="PROSITE" id="PS51677">
    <property type="entry name" value="NODB"/>
    <property type="match status" value="1"/>
</dbReference>
<dbReference type="AlphaFoldDB" id="A0AAD5S5E5"/>
<dbReference type="Proteomes" id="UP001212841">
    <property type="component" value="Unassembled WGS sequence"/>
</dbReference>
<dbReference type="GO" id="GO:0046872">
    <property type="term" value="F:metal ion binding"/>
    <property type="evidence" value="ECO:0007669"/>
    <property type="project" value="UniProtKB-KW"/>
</dbReference>
<evidence type="ECO:0000259" key="8">
    <source>
        <dbReference type="PROSITE" id="PS51164"/>
    </source>
</evidence>
<organism evidence="10 11">
    <name type="scientific">Rhizophlyctis rosea</name>
    <dbReference type="NCBI Taxonomy" id="64517"/>
    <lineage>
        <taxon>Eukaryota</taxon>
        <taxon>Fungi</taxon>
        <taxon>Fungi incertae sedis</taxon>
        <taxon>Chytridiomycota</taxon>
        <taxon>Chytridiomycota incertae sedis</taxon>
        <taxon>Chytridiomycetes</taxon>
        <taxon>Rhizophlyctidales</taxon>
        <taxon>Rhizophlyctidaceae</taxon>
        <taxon>Rhizophlyctis</taxon>
    </lineage>
</organism>
<evidence type="ECO:0000256" key="4">
    <source>
        <dbReference type="ARBA" id="ARBA00022801"/>
    </source>
</evidence>
<feature type="domain" description="NodB homology" evidence="9">
    <location>
        <begin position="112"/>
        <end position="293"/>
    </location>
</feature>
<keyword evidence="11" id="KW-1185">Reference proteome</keyword>
<keyword evidence="5" id="KW-0119">Carbohydrate metabolism</keyword>
<evidence type="ECO:0000259" key="9">
    <source>
        <dbReference type="PROSITE" id="PS51677"/>
    </source>
</evidence>
<dbReference type="Gene3D" id="3.20.20.370">
    <property type="entry name" value="Glycoside hydrolase/deacetylase"/>
    <property type="match status" value="1"/>
</dbReference>
<dbReference type="GO" id="GO:0016810">
    <property type="term" value="F:hydrolase activity, acting on carbon-nitrogen (but not peptide) bonds"/>
    <property type="evidence" value="ECO:0007669"/>
    <property type="project" value="InterPro"/>
</dbReference>
<dbReference type="SMART" id="SM00236">
    <property type="entry name" value="fCBD"/>
    <property type="match status" value="1"/>
</dbReference>
<dbReference type="PROSITE" id="PS51164">
    <property type="entry name" value="CBM1_2"/>
    <property type="match status" value="1"/>
</dbReference>
<dbReference type="EMBL" id="JADGJD010001094">
    <property type="protein sequence ID" value="KAJ3046777.1"/>
    <property type="molecule type" value="Genomic_DNA"/>
</dbReference>
<dbReference type="SUPFAM" id="SSF57180">
    <property type="entry name" value="Cellulose-binding domain"/>
    <property type="match status" value="1"/>
</dbReference>
<accession>A0AAD5S5E5</accession>
<keyword evidence="2" id="KW-0479">Metal-binding</keyword>
<comment type="caution">
    <text evidence="10">The sequence shown here is derived from an EMBL/GenBank/DDBJ whole genome shotgun (WGS) entry which is preliminary data.</text>
</comment>
<dbReference type="GO" id="GO:0030248">
    <property type="term" value="F:cellulose binding"/>
    <property type="evidence" value="ECO:0007669"/>
    <property type="project" value="InterPro"/>
</dbReference>
<dbReference type="SUPFAM" id="SSF88713">
    <property type="entry name" value="Glycoside hydrolase/deacetylase"/>
    <property type="match status" value="1"/>
</dbReference>
<keyword evidence="3 7" id="KW-0732">Signal</keyword>
<evidence type="ECO:0000313" key="10">
    <source>
        <dbReference type="EMBL" id="KAJ3046777.1"/>
    </source>
</evidence>
<evidence type="ECO:0000256" key="6">
    <source>
        <dbReference type="SAM" id="MobiDB-lite"/>
    </source>
</evidence>
<dbReference type="InterPro" id="IPR000254">
    <property type="entry name" value="CBD"/>
</dbReference>
<evidence type="ECO:0000256" key="7">
    <source>
        <dbReference type="SAM" id="SignalP"/>
    </source>
</evidence>
<dbReference type="PROSITE" id="PS00562">
    <property type="entry name" value="CBM1_1"/>
    <property type="match status" value="1"/>
</dbReference>
<gene>
    <name evidence="10" type="ORF">HK097_000523</name>
</gene>
<proteinExistence type="predicted"/>
<dbReference type="Pfam" id="PF01522">
    <property type="entry name" value="Polysacc_deac_1"/>
    <property type="match status" value="1"/>
</dbReference>
<keyword evidence="4" id="KW-0378">Hydrolase</keyword>
<dbReference type="InterPro" id="IPR035971">
    <property type="entry name" value="CBD_sf"/>
</dbReference>
<dbReference type="GO" id="GO:0005576">
    <property type="term" value="C:extracellular region"/>
    <property type="evidence" value="ECO:0007669"/>
    <property type="project" value="InterPro"/>
</dbReference>
<feature type="signal peptide" evidence="7">
    <location>
        <begin position="1"/>
        <end position="18"/>
    </location>
</feature>
<comment type="cofactor">
    <cofactor evidence="1">
        <name>Co(2+)</name>
        <dbReference type="ChEBI" id="CHEBI:48828"/>
    </cofactor>
</comment>
<dbReference type="GO" id="GO:0005975">
    <property type="term" value="P:carbohydrate metabolic process"/>
    <property type="evidence" value="ECO:0007669"/>
    <property type="project" value="InterPro"/>
</dbReference>
<dbReference type="InterPro" id="IPR002509">
    <property type="entry name" value="NODB_dom"/>
</dbReference>
<evidence type="ECO:0000256" key="5">
    <source>
        <dbReference type="ARBA" id="ARBA00023277"/>
    </source>
</evidence>
<name>A0AAD5S5E5_9FUNG</name>
<evidence type="ECO:0000256" key="3">
    <source>
        <dbReference type="ARBA" id="ARBA00022729"/>
    </source>
</evidence>
<reference evidence="10" key="1">
    <citation type="submission" date="2020-05" db="EMBL/GenBank/DDBJ databases">
        <title>Phylogenomic resolution of chytrid fungi.</title>
        <authorList>
            <person name="Stajich J.E."/>
            <person name="Amses K."/>
            <person name="Simmons R."/>
            <person name="Seto K."/>
            <person name="Myers J."/>
            <person name="Bonds A."/>
            <person name="Quandt C.A."/>
            <person name="Barry K."/>
            <person name="Liu P."/>
            <person name="Grigoriev I."/>
            <person name="Longcore J.E."/>
            <person name="James T.Y."/>
        </authorList>
    </citation>
    <scope>NUCLEOTIDE SEQUENCE</scope>
    <source>
        <strain evidence="10">JEL0318</strain>
    </source>
</reference>
<evidence type="ECO:0000256" key="2">
    <source>
        <dbReference type="ARBA" id="ARBA00022723"/>
    </source>
</evidence>
<feature type="chain" id="PRO_5042169156" description="Chitin deacetylase" evidence="7">
    <location>
        <begin position="19"/>
        <end position="322"/>
    </location>
</feature>
<feature type="region of interest" description="Disordered" evidence="6">
    <location>
        <begin position="60"/>
        <end position="95"/>
    </location>
</feature>
<evidence type="ECO:0000256" key="1">
    <source>
        <dbReference type="ARBA" id="ARBA00001941"/>
    </source>
</evidence>
<protein>
    <recommendedName>
        <fullName evidence="12">Chitin deacetylase</fullName>
    </recommendedName>
</protein>
<dbReference type="Pfam" id="PF00734">
    <property type="entry name" value="CBM_1"/>
    <property type="match status" value="1"/>
</dbReference>